<dbReference type="SUPFAM" id="SSF82171">
    <property type="entry name" value="DPP6 N-terminal domain-like"/>
    <property type="match status" value="1"/>
</dbReference>
<dbReference type="RefSeq" id="WP_240261511.1">
    <property type="nucleotide sequence ID" value="NZ_CP092488.2"/>
</dbReference>
<keyword evidence="3" id="KW-1185">Reference proteome</keyword>
<dbReference type="Proteomes" id="UP001055336">
    <property type="component" value="Chromosome"/>
</dbReference>
<evidence type="ECO:0000313" key="2">
    <source>
        <dbReference type="EMBL" id="UMB69780.1"/>
    </source>
</evidence>
<keyword evidence="1" id="KW-0732">Signal</keyword>
<proteinExistence type="predicted"/>
<feature type="signal peptide" evidence="1">
    <location>
        <begin position="1"/>
        <end position="24"/>
    </location>
</feature>
<organism evidence="2 3">
    <name type="scientific">Mycobacterium paraterrae</name>
    <dbReference type="NCBI Taxonomy" id="577492"/>
    <lineage>
        <taxon>Bacteria</taxon>
        <taxon>Bacillati</taxon>
        <taxon>Actinomycetota</taxon>
        <taxon>Actinomycetes</taxon>
        <taxon>Mycobacteriales</taxon>
        <taxon>Mycobacteriaceae</taxon>
        <taxon>Mycobacterium</taxon>
    </lineage>
</organism>
<sequence length="422" mass="45378">MRRRSRVVIAAVGALVLTANACHANRPSTQSEGHGSLIAYGTSRSTPWFRPGEETFTLAWHATTIARWTRQIGARRFTSASAPAFTPDGRYAFARFSDEQAGRYPYDGGDIHAELVWVDTATRQIREVAIAARSRSGKQEPGRPTTPFALDGSVVVWQDPTATDPADGHITLMQLDLSRPDPMPSVLRTLELPTRPSDRELSPVNEQYFTGNVIGAGHGRIVLYHAGHLFLADAKGAVRDLDQPPGHSVANAIFSPDGTRFAVESGKASGSAQCTERQATVFDAATGRPVADLPQTFDLTARPYFYGNTSDALWWTPQGSLRATGSADVCPASPSEPTEDGGVWELSGAGWTQIDPPGTYRDYPLQDGDAAVVAQVDRPADEQRPNEPSTVTKLLIRERGRLVPVAQVDPALVAVGPPSSAS</sequence>
<reference evidence="2" key="1">
    <citation type="submission" date="2022-08" db="EMBL/GenBank/DDBJ databases">
        <title>Whole genome sequencing of non-tuberculosis mycobacteria type-strains.</title>
        <authorList>
            <person name="Igarashi Y."/>
            <person name="Osugi A."/>
            <person name="Mitarai S."/>
        </authorList>
    </citation>
    <scope>NUCLEOTIDE SEQUENCE</scope>
    <source>
        <strain evidence="2">DSM 45127</strain>
    </source>
</reference>
<protein>
    <submittedName>
        <fullName evidence="2">Uncharacterized protein</fullName>
    </submittedName>
</protein>
<name>A0ABY3VK53_9MYCO</name>
<accession>A0ABY3VK53</accession>
<dbReference type="EMBL" id="CP092488">
    <property type="protein sequence ID" value="UMB69780.1"/>
    <property type="molecule type" value="Genomic_DNA"/>
</dbReference>
<gene>
    <name evidence="2" type="ORF">MKK62_26210</name>
</gene>
<evidence type="ECO:0000256" key="1">
    <source>
        <dbReference type="SAM" id="SignalP"/>
    </source>
</evidence>
<evidence type="ECO:0000313" key="3">
    <source>
        <dbReference type="Proteomes" id="UP001055336"/>
    </source>
</evidence>
<feature type="chain" id="PRO_5046642877" evidence="1">
    <location>
        <begin position="25"/>
        <end position="422"/>
    </location>
</feature>